<dbReference type="CDD" id="cd04080">
    <property type="entry name" value="CBM6_cellulase-like"/>
    <property type="match status" value="3"/>
</dbReference>
<evidence type="ECO:0000259" key="3">
    <source>
        <dbReference type="PROSITE" id="PS51175"/>
    </source>
</evidence>
<evidence type="ECO:0000313" key="4">
    <source>
        <dbReference type="EMBL" id="GGY81120.1"/>
    </source>
</evidence>
<feature type="region of interest" description="Disordered" evidence="2">
    <location>
        <begin position="256"/>
        <end position="316"/>
    </location>
</feature>
<feature type="domain" description="CBM6" evidence="3">
    <location>
        <begin position="119"/>
        <end position="243"/>
    </location>
</feature>
<feature type="domain" description="CBM6" evidence="3">
    <location>
        <begin position="327"/>
        <end position="451"/>
    </location>
</feature>
<name>A0ABQ3B998_9GAMM</name>
<dbReference type="InterPro" id="IPR036116">
    <property type="entry name" value="FN3_sf"/>
</dbReference>
<dbReference type="Pfam" id="PF03422">
    <property type="entry name" value="CBM_6"/>
    <property type="match status" value="3"/>
</dbReference>
<dbReference type="Gene3D" id="2.60.120.260">
    <property type="entry name" value="Galactose-binding domain-like"/>
    <property type="match status" value="3"/>
</dbReference>
<dbReference type="SMART" id="SM00606">
    <property type="entry name" value="CBD_IV"/>
    <property type="match status" value="3"/>
</dbReference>
<dbReference type="InterPro" id="IPR005084">
    <property type="entry name" value="CBM6"/>
</dbReference>
<dbReference type="EMBL" id="BMYZ01000002">
    <property type="protein sequence ID" value="GGY81120.1"/>
    <property type="molecule type" value="Genomic_DNA"/>
</dbReference>
<dbReference type="Proteomes" id="UP000619761">
    <property type="component" value="Unassembled WGS sequence"/>
</dbReference>
<evidence type="ECO:0000256" key="2">
    <source>
        <dbReference type="SAM" id="MobiDB-lite"/>
    </source>
</evidence>
<comment type="caution">
    <text evidence="4">The sequence shown here is derived from an EMBL/GenBank/DDBJ whole genome shotgun (WGS) entry which is preliminary data.</text>
</comment>
<feature type="domain" description="CBM6" evidence="3">
    <location>
        <begin position="459"/>
        <end position="583"/>
    </location>
</feature>
<evidence type="ECO:0000313" key="5">
    <source>
        <dbReference type="Proteomes" id="UP000619761"/>
    </source>
</evidence>
<dbReference type="InterPro" id="IPR008979">
    <property type="entry name" value="Galactose-bd-like_sf"/>
</dbReference>
<proteinExistence type="predicted"/>
<accession>A0ABQ3B998</accession>
<feature type="region of interest" description="Disordered" evidence="2">
    <location>
        <begin position="600"/>
        <end position="632"/>
    </location>
</feature>
<dbReference type="PROSITE" id="PS51175">
    <property type="entry name" value="CBM6"/>
    <property type="match status" value="3"/>
</dbReference>
<organism evidence="4 5">
    <name type="scientific">Cellvibrio zantedeschiae</name>
    <dbReference type="NCBI Taxonomy" id="1237077"/>
    <lineage>
        <taxon>Bacteria</taxon>
        <taxon>Pseudomonadati</taxon>
        <taxon>Pseudomonadota</taxon>
        <taxon>Gammaproteobacteria</taxon>
        <taxon>Cellvibrionales</taxon>
        <taxon>Cellvibrionaceae</taxon>
        <taxon>Cellvibrio</taxon>
    </lineage>
</organism>
<keyword evidence="5" id="KW-1185">Reference proteome</keyword>
<dbReference type="SUPFAM" id="SSF49265">
    <property type="entry name" value="Fibronectin type III"/>
    <property type="match status" value="1"/>
</dbReference>
<dbReference type="SUPFAM" id="SSF160246">
    <property type="entry name" value="EspE N-terminal domain-like"/>
    <property type="match status" value="1"/>
</dbReference>
<dbReference type="RefSeq" id="WP_189419579.1">
    <property type="nucleotide sequence ID" value="NZ_BMYZ01000002.1"/>
</dbReference>
<protein>
    <recommendedName>
        <fullName evidence="3">CBM6 domain-containing protein</fullName>
    </recommendedName>
</protein>
<gene>
    <name evidence="4" type="ORF">GCM10011613_27720</name>
</gene>
<dbReference type="InterPro" id="IPR006584">
    <property type="entry name" value="Cellulose-bd_IV"/>
</dbReference>
<sequence length="722" mass="76205">MFKKKESTRLGEILVSKGLITPEQLAIATHEQTKRNRLFNVTDAKAPKGVMIGEILVEFGFIDQLELKRGLNWQQRLRHVSIAMALCAPFMVFAPTGASAQTVSSSSKSSSASTNFNPVIIQAENYATMGGVWNESTTDVGGGKDTGNIDTADWMSYTNSPVDIPATGTYKITYRVASLNKAGILALKEASTEAILDTVPLPITGGWQTWVDVTRTVTLAQGSHSFKLVAIAGGFNLNWFKIELVSASTVSSSAASSTAPSATSSTASSISSVPSSTASSASSKTSSAASSISSNINTATSSTSSNTSTAASSTSSSTASVASVPPWIIEAENYTSMSGVWNEPTADVGGGKDTGNIDTGDWMSYANTKVNIPTTGLYKITMRVASPNSTGRLALKESGTEATLDTISIPLTGGWQTWTDVTRTVSLTQGAHSFKLLAEVGGFNINWFKIEPIASQTALTIQAENYSAMKGVWNESTTDVGGGQDTGNIDALDWMVYYNVDVSIPTTGNYKITYRVASPNGGGSFTLSEAGTTKIYDTIPVAKTGGWQQWANVERVIQLPAGKHNFGINAIIGGFNLNWFKIEPVTSTASSSSQASSAASSISTSTPASSSSSSSSSPSTVTSSSSSSPTTTNVAVTVKGPVGLSWDAPSQRENGNLLDITEVGGYEIRYKLASAASYTYITINDAWTSQYNFTWLEGDYIFQIAAFDKNGIYSNFVDIRPK</sequence>
<dbReference type="InterPro" id="IPR037257">
    <property type="entry name" value="T2SS_E_N_sf"/>
</dbReference>
<keyword evidence="1" id="KW-0732">Signal</keyword>
<evidence type="ECO:0000256" key="1">
    <source>
        <dbReference type="ARBA" id="ARBA00022729"/>
    </source>
</evidence>
<dbReference type="SUPFAM" id="SSF49785">
    <property type="entry name" value="Galactose-binding domain-like"/>
    <property type="match status" value="3"/>
</dbReference>
<reference evidence="5" key="1">
    <citation type="journal article" date="2019" name="Int. J. Syst. Evol. Microbiol.">
        <title>The Global Catalogue of Microorganisms (GCM) 10K type strain sequencing project: providing services to taxonomists for standard genome sequencing and annotation.</title>
        <authorList>
            <consortium name="The Broad Institute Genomics Platform"/>
            <consortium name="The Broad Institute Genome Sequencing Center for Infectious Disease"/>
            <person name="Wu L."/>
            <person name="Ma J."/>
        </authorList>
    </citation>
    <scope>NUCLEOTIDE SEQUENCE [LARGE SCALE GENOMIC DNA]</scope>
    <source>
        <strain evidence="5">KCTC 32239</strain>
    </source>
</reference>